<protein>
    <submittedName>
        <fullName evidence="5">Pentatricopeptide repeat-containing protein, mitochondrial</fullName>
    </submittedName>
</protein>
<proteinExistence type="inferred from homology"/>
<dbReference type="OrthoDB" id="1890565at2759"/>
<dbReference type="PROSITE" id="PS51375">
    <property type="entry name" value="PPR"/>
    <property type="match status" value="3"/>
</dbReference>
<dbReference type="InterPro" id="IPR019734">
    <property type="entry name" value="TPR_rpt"/>
</dbReference>
<keyword evidence="2" id="KW-0677">Repeat</keyword>
<dbReference type="InterPro" id="IPR002885">
    <property type="entry name" value="PPR_rpt"/>
</dbReference>
<comment type="similarity">
    <text evidence="1">Belongs to the PPR family. P subfamily.</text>
</comment>
<feature type="repeat" description="TPR" evidence="3">
    <location>
        <begin position="290"/>
        <end position="323"/>
    </location>
</feature>
<evidence type="ECO:0000256" key="1">
    <source>
        <dbReference type="ARBA" id="ARBA00007626"/>
    </source>
</evidence>
<comment type="caution">
    <text evidence="5">The sequence shown here is derived from an EMBL/GenBank/DDBJ whole genome shotgun (WGS) entry which is preliminary data.</text>
</comment>
<dbReference type="GO" id="GO:0005739">
    <property type="term" value="C:mitochondrion"/>
    <property type="evidence" value="ECO:0007669"/>
    <property type="project" value="TreeGrafter"/>
</dbReference>
<name>A0A8K0N588_COCNU</name>
<accession>A0A8K0N588</accession>
<evidence type="ECO:0000313" key="6">
    <source>
        <dbReference type="Proteomes" id="UP000797356"/>
    </source>
</evidence>
<dbReference type="SUPFAM" id="SSF48452">
    <property type="entry name" value="TPR-like"/>
    <property type="match status" value="1"/>
</dbReference>
<dbReference type="Proteomes" id="UP000797356">
    <property type="component" value="Chromosome 7"/>
</dbReference>
<evidence type="ECO:0000256" key="2">
    <source>
        <dbReference type="ARBA" id="ARBA00022737"/>
    </source>
</evidence>
<dbReference type="PANTHER" id="PTHR45717:SF10">
    <property type="entry name" value="OS10G0501000 PROTEIN"/>
    <property type="match status" value="1"/>
</dbReference>
<evidence type="ECO:0000256" key="3">
    <source>
        <dbReference type="PROSITE-ProRule" id="PRU00339"/>
    </source>
</evidence>
<dbReference type="NCBIfam" id="TIGR00756">
    <property type="entry name" value="PPR"/>
    <property type="match status" value="3"/>
</dbReference>
<reference evidence="5" key="1">
    <citation type="journal article" date="2017" name="Gigascience">
        <title>The genome draft of coconut (Cocos nucifera).</title>
        <authorList>
            <person name="Xiao Y."/>
            <person name="Xu P."/>
            <person name="Fan H."/>
            <person name="Baudouin L."/>
            <person name="Xia W."/>
            <person name="Bocs S."/>
            <person name="Xu J."/>
            <person name="Li Q."/>
            <person name="Guo A."/>
            <person name="Zhou L."/>
            <person name="Li J."/>
            <person name="Wu Y."/>
            <person name="Ma Z."/>
            <person name="Armero A."/>
            <person name="Issali A.E."/>
            <person name="Liu N."/>
            <person name="Peng M."/>
            <person name="Yang Y."/>
        </authorList>
    </citation>
    <scope>NUCLEOTIDE SEQUENCE</scope>
    <source>
        <tissue evidence="5">Spear leaf of Hainan Tall coconut</tissue>
    </source>
</reference>
<dbReference type="EMBL" id="CM017878">
    <property type="protein sequence ID" value="KAG1355128.1"/>
    <property type="molecule type" value="Genomic_DNA"/>
</dbReference>
<feature type="repeat" description="PPR" evidence="4">
    <location>
        <begin position="79"/>
        <end position="113"/>
    </location>
</feature>
<dbReference type="AlphaFoldDB" id="A0A8K0N588"/>
<evidence type="ECO:0000313" key="5">
    <source>
        <dbReference type="EMBL" id="KAG1355128.1"/>
    </source>
</evidence>
<reference evidence="5" key="2">
    <citation type="submission" date="2019-07" db="EMBL/GenBank/DDBJ databases">
        <authorList>
            <person name="Yang Y."/>
            <person name="Bocs S."/>
            <person name="Baudouin L."/>
        </authorList>
    </citation>
    <scope>NUCLEOTIDE SEQUENCE</scope>
    <source>
        <tissue evidence="5">Spear leaf of Hainan Tall coconut</tissue>
    </source>
</reference>
<evidence type="ECO:0000256" key="4">
    <source>
        <dbReference type="PROSITE-ProRule" id="PRU00708"/>
    </source>
</evidence>
<feature type="repeat" description="PPR" evidence="4">
    <location>
        <begin position="254"/>
        <end position="288"/>
    </location>
</feature>
<keyword evidence="6" id="KW-1185">Reference proteome</keyword>
<dbReference type="Pfam" id="PF01535">
    <property type="entry name" value="PPR"/>
    <property type="match status" value="3"/>
</dbReference>
<dbReference type="InterPro" id="IPR011990">
    <property type="entry name" value="TPR-like_helical_dom_sf"/>
</dbReference>
<dbReference type="PANTHER" id="PTHR45717">
    <property type="entry name" value="OS12G0527900 PROTEIN"/>
    <property type="match status" value="1"/>
</dbReference>
<sequence>MWMSDRRYFPVTPGDLAYRLQLINKVHGLEHTENYFNNISSQLKLYQPYGALLKCYAEEKSVEKAEALFEKMKESNMLSSFGYNMLMKLYSDIGELGKIDATFQEMEEKGILPNFFTYNILMEAYANTCNINGMEKILKRMRDPEVPANWHIYAVAAKGYVKIGLMDKALAALKKSEKRIPQKKGRVAYGFILSVYADIGNKDEVHRVWNSCKAREKLSNSMYMCMISALLKLDDIEGAEAILKEWEAQFDLYDFRVPNLLIGAYCTKGLLGKAESLVGQVIESGRTPLANTWDRLAGGYFREGQTLKAVEMMKKALQMTGQTVWKPNPANVLASLEYFRDQKDVEAAEEFVTMLRHLVPLTRENYLCLLRTYLLAGKPVTDLLQQMKEDGLDVDDETQKILEEKNNQCHPESSC</sequence>
<feature type="repeat" description="PPR" evidence="4">
    <location>
        <begin position="114"/>
        <end position="148"/>
    </location>
</feature>
<gene>
    <name evidence="5" type="ORF">COCNU_07G012400</name>
</gene>
<organism evidence="5 6">
    <name type="scientific">Cocos nucifera</name>
    <name type="common">Coconut palm</name>
    <dbReference type="NCBI Taxonomy" id="13894"/>
    <lineage>
        <taxon>Eukaryota</taxon>
        <taxon>Viridiplantae</taxon>
        <taxon>Streptophyta</taxon>
        <taxon>Embryophyta</taxon>
        <taxon>Tracheophyta</taxon>
        <taxon>Spermatophyta</taxon>
        <taxon>Magnoliopsida</taxon>
        <taxon>Liliopsida</taxon>
        <taxon>Arecaceae</taxon>
        <taxon>Arecoideae</taxon>
        <taxon>Cocoseae</taxon>
        <taxon>Attaleinae</taxon>
        <taxon>Cocos</taxon>
    </lineage>
</organism>
<dbReference type="Pfam" id="PF13041">
    <property type="entry name" value="PPR_2"/>
    <property type="match status" value="1"/>
</dbReference>
<dbReference type="Gene3D" id="1.25.40.10">
    <property type="entry name" value="Tetratricopeptide repeat domain"/>
    <property type="match status" value="2"/>
</dbReference>
<dbReference type="GO" id="GO:0003729">
    <property type="term" value="F:mRNA binding"/>
    <property type="evidence" value="ECO:0007669"/>
    <property type="project" value="UniProtKB-ARBA"/>
</dbReference>
<dbReference type="PROSITE" id="PS50005">
    <property type="entry name" value="TPR"/>
    <property type="match status" value="1"/>
</dbReference>
<keyword evidence="3" id="KW-0802">TPR repeat</keyword>